<gene>
    <name evidence="1" type="ORF">XELAEV_18044421mg</name>
</gene>
<protein>
    <submittedName>
        <fullName evidence="1">Uncharacterized protein</fullName>
    </submittedName>
</protein>
<sequence>MQLCAVLPSVVLSLGSSTGFITKTAGDPCWSRTATTRGTKGLEHTVLIAFSATFLVELSTIELSAFTAIFTLPPLLPTFHHFCSFFPLPLSPLPATSLWPLALADGLAHSSGLLQGLSPGMQILDSSLPTL</sequence>
<accession>A0A974BYR6</accession>
<organism evidence="1 2">
    <name type="scientific">Xenopus laevis</name>
    <name type="common">African clawed frog</name>
    <dbReference type="NCBI Taxonomy" id="8355"/>
    <lineage>
        <taxon>Eukaryota</taxon>
        <taxon>Metazoa</taxon>
        <taxon>Chordata</taxon>
        <taxon>Craniata</taxon>
        <taxon>Vertebrata</taxon>
        <taxon>Euteleostomi</taxon>
        <taxon>Amphibia</taxon>
        <taxon>Batrachia</taxon>
        <taxon>Anura</taxon>
        <taxon>Pipoidea</taxon>
        <taxon>Pipidae</taxon>
        <taxon>Xenopodinae</taxon>
        <taxon>Xenopus</taxon>
        <taxon>Xenopus</taxon>
    </lineage>
</organism>
<dbReference type="Proteomes" id="UP000694892">
    <property type="component" value="Chromosome 9_10L"/>
</dbReference>
<dbReference type="EMBL" id="CM004482">
    <property type="protein sequence ID" value="OCT63323.1"/>
    <property type="molecule type" value="Genomic_DNA"/>
</dbReference>
<proteinExistence type="predicted"/>
<evidence type="ECO:0000313" key="1">
    <source>
        <dbReference type="EMBL" id="OCT63323.1"/>
    </source>
</evidence>
<evidence type="ECO:0000313" key="2">
    <source>
        <dbReference type="Proteomes" id="UP000694892"/>
    </source>
</evidence>
<dbReference type="AlphaFoldDB" id="A0A974BYR6"/>
<reference evidence="2" key="1">
    <citation type="journal article" date="2016" name="Nature">
        <title>Genome evolution in the allotetraploid frog Xenopus laevis.</title>
        <authorList>
            <person name="Session A.M."/>
            <person name="Uno Y."/>
            <person name="Kwon T."/>
            <person name="Chapman J.A."/>
            <person name="Toyoda A."/>
            <person name="Takahashi S."/>
            <person name="Fukui A."/>
            <person name="Hikosaka A."/>
            <person name="Suzuki A."/>
            <person name="Kondo M."/>
            <person name="van Heeringen S.J."/>
            <person name="Quigley I."/>
            <person name="Heinz S."/>
            <person name="Ogino H."/>
            <person name="Ochi H."/>
            <person name="Hellsten U."/>
            <person name="Lyons J.B."/>
            <person name="Simakov O."/>
            <person name="Putnam N."/>
            <person name="Stites J."/>
            <person name="Kuroki Y."/>
            <person name="Tanaka T."/>
            <person name="Michiue T."/>
            <person name="Watanabe M."/>
            <person name="Bogdanovic O."/>
            <person name="Lister R."/>
            <person name="Georgiou G."/>
            <person name="Paranjpe S.S."/>
            <person name="van Kruijsbergen I."/>
            <person name="Shu S."/>
            <person name="Carlson J."/>
            <person name="Kinoshita T."/>
            <person name="Ohta Y."/>
            <person name="Mawaribuchi S."/>
            <person name="Jenkins J."/>
            <person name="Grimwood J."/>
            <person name="Schmutz J."/>
            <person name="Mitros T."/>
            <person name="Mozaffari S.V."/>
            <person name="Suzuki Y."/>
            <person name="Haramoto Y."/>
            <person name="Yamamoto T.S."/>
            <person name="Takagi C."/>
            <person name="Heald R."/>
            <person name="Miller K."/>
            <person name="Haudenschild C."/>
            <person name="Kitzman J."/>
            <person name="Nakayama T."/>
            <person name="Izutsu Y."/>
            <person name="Robert J."/>
            <person name="Fortriede J."/>
            <person name="Burns K."/>
            <person name="Lotay V."/>
            <person name="Karimi K."/>
            <person name="Yasuoka Y."/>
            <person name="Dichmann D.S."/>
            <person name="Flajnik M.F."/>
            <person name="Houston D.W."/>
            <person name="Shendure J."/>
            <person name="DuPasquier L."/>
            <person name="Vize P.D."/>
            <person name="Zorn A.M."/>
            <person name="Ito M."/>
            <person name="Marcotte E.M."/>
            <person name="Wallingford J.B."/>
            <person name="Ito Y."/>
            <person name="Asashima M."/>
            <person name="Ueno N."/>
            <person name="Matsuda Y."/>
            <person name="Veenstra G.J."/>
            <person name="Fujiyama A."/>
            <person name="Harland R.M."/>
            <person name="Taira M."/>
            <person name="Rokhsar D.S."/>
        </authorList>
    </citation>
    <scope>NUCLEOTIDE SEQUENCE [LARGE SCALE GENOMIC DNA]</scope>
    <source>
        <strain evidence="2">J</strain>
    </source>
</reference>
<name>A0A974BYR6_XENLA</name>